<keyword evidence="1" id="KW-1133">Transmembrane helix</keyword>
<sequence>MIILWIYWTLAVAVYCVLQAVRDFRRGDRAMAAAGAAFAICATLLMLMPIKTHAVKVDLILAPCNR</sequence>
<evidence type="ECO:0000313" key="2">
    <source>
        <dbReference type="EMBL" id="CUS44480.1"/>
    </source>
</evidence>
<keyword evidence="1" id="KW-0812">Transmembrane</keyword>
<evidence type="ECO:0000256" key="1">
    <source>
        <dbReference type="SAM" id="Phobius"/>
    </source>
</evidence>
<proteinExistence type="predicted"/>
<dbReference type="EMBL" id="CZQE01000153">
    <property type="protein sequence ID" value="CUS44480.1"/>
    <property type="molecule type" value="Genomic_DNA"/>
</dbReference>
<feature type="transmembrane region" description="Helical" evidence="1">
    <location>
        <begin position="6"/>
        <end position="24"/>
    </location>
</feature>
<protein>
    <submittedName>
        <fullName evidence="2">Uncharacterized protein</fullName>
    </submittedName>
</protein>
<name>A0A160THR4_9ZZZZ</name>
<dbReference type="AlphaFoldDB" id="A0A160THR4"/>
<accession>A0A160THR4</accession>
<keyword evidence="1" id="KW-0472">Membrane</keyword>
<reference evidence="2" key="1">
    <citation type="submission" date="2015-10" db="EMBL/GenBank/DDBJ databases">
        <authorList>
            <person name="Gilbert D.G."/>
        </authorList>
    </citation>
    <scope>NUCLEOTIDE SEQUENCE</scope>
</reference>
<gene>
    <name evidence="2" type="ORF">MGWOODY_Smn2568</name>
</gene>
<organism evidence="2">
    <name type="scientific">hydrothermal vent metagenome</name>
    <dbReference type="NCBI Taxonomy" id="652676"/>
    <lineage>
        <taxon>unclassified sequences</taxon>
        <taxon>metagenomes</taxon>
        <taxon>ecological metagenomes</taxon>
    </lineage>
</organism>
<feature type="transmembrane region" description="Helical" evidence="1">
    <location>
        <begin position="31"/>
        <end position="50"/>
    </location>
</feature>